<evidence type="ECO:0000259" key="3">
    <source>
        <dbReference type="PROSITE" id="PS51140"/>
    </source>
</evidence>
<dbReference type="InterPro" id="IPR003892">
    <property type="entry name" value="CUE"/>
</dbReference>
<dbReference type="SMART" id="SM00546">
    <property type="entry name" value="CUE"/>
    <property type="match status" value="1"/>
</dbReference>
<dbReference type="GO" id="GO:0006511">
    <property type="term" value="P:ubiquitin-dependent protein catabolic process"/>
    <property type="evidence" value="ECO:0007669"/>
    <property type="project" value="TreeGrafter"/>
</dbReference>
<feature type="compositionally biased region" description="Polar residues" evidence="2">
    <location>
        <begin position="259"/>
        <end position="279"/>
    </location>
</feature>
<evidence type="ECO:0000256" key="2">
    <source>
        <dbReference type="SAM" id="MobiDB-lite"/>
    </source>
</evidence>
<feature type="compositionally biased region" description="Basic and acidic residues" evidence="2">
    <location>
        <begin position="1"/>
        <end position="11"/>
    </location>
</feature>
<dbReference type="SUPFAM" id="SSF46934">
    <property type="entry name" value="UBA-like"/>
    <property type="match status" value="1"/>
</dbReference>
<dbReference type="OrthoDB" id="9942608at2759"/>
<evidence type="ECO:0000313" key="4">
    <source>
        <dbReference type="EMBL" id="ODV85523.1"/>
    </source>
</evidence>
<dbReference type="GO" id="GO:0043130">
    <property type="term" value="F:ubiquitin binding"/>
    <property type="evidence" value="ECO:0007669"/>
    <property type="project" value="InterPro"/>
</dbReference>
<reference evidence="5" key="1">
    <citation type="submission" date="2016-04" db="EMBL/GenBank/DDBJ databases">
        <title>Comparative genomics of biotechnologically important yeasts.</title>
        <authorList>
            <consortium name="DOE Joint Genome Institute"/>
            <person name="Riley R."/>
            <person name="Haridas S."/>
            <person name="Wolfe K.H."/>
            <person name="Lopes M.R."/>
            <person name="Hittinger C.T."/>
            <person name="Goker M."/>
            <person name="Salamov A."/>
            <person name="Wisecaver J."/>
            <person name="Long T.M."/>
            <person name="Aerts A.L."/>
            <person name="Barry K."/>
            <person name="Choi C."/>
            <person name="Clum A."/>
            <person name="Coughlan A.Y."/>
            <person name="Deshpande S."/>
            <person name="Douglass A.P."/>
            <person name="Hanson S.J."/>
            <person name="Klenk H.-P."/>
            <person name="Labutti K."/>
            <person name="Lapidus A."/>
            <person name="Lindquist E."/>
            <person name="Lipzen A."/>
            <person name="Meier-Kolthoff J.P."/>
            <person name="Ohm R.A."/>
            <person name="Otillar R.P."/>
            <person name="Pangilinan J."/>
            <person name="Peng Y."/>
            <person name="Rokas A."/>
            <person name="Rosa C.A."/>
            <person name="Scheuner C."/>
            <person name="Sibirny A.A."/>
            <person name="Slot J.C."/>
            <person name="Stielow J.B."/>
            <person name="Sun H."/>
            <person name="Kurtzman C.P."/>
            <person name="Blackwell M."/>
            <person name="Grigoriev I.V."/>
            <person name="Jeffries T.W."/>
        </authorList>
    </citation>
    <scope>NUCLEOTIDE SEQUENCE [LARGE SCALE GENOMIC DNA]</scope>
    <source>
        <strain evidence="5">NRRL YB-2248</strain>
    </source>
</reference>
<gene>
    <name evidence="4" type="ORF">CANARDRAFT_28311</name>
</gene>
<feature type="compositionally biased region" description="Low complexity" evidence="2">
    <location>
        <begin position="312"/>
        <end position="343"/>
    </location>
</feature>
<feature type="region of interest" description="Disordered" evidence="2">
    <location>
        <begin position="228"/>
        <end position="390"/>
    </location>
</feature>
<feature type="compositionally biased region" description="Polar residues" evidence="2">
    <location>
        <begin position="228"/>
        <end position="250"/>
    </location>
</feature>
<dbReference type="EMBL" id="KV453852">
    <property type="protein sequence ID" value="ODV85523.1"/>
    <property type="molecule type" value="Genomic_DNA"/>
</dbReference>
<dbReference type="GO" id="GO:0031624">
    <property type="term" value="F:ubiquitin conjugating enzyme binding"/>
    <property type="evidence" value="ECO:0007669"/>
    <property type="project" value="TreeGrafter"/>
</dbReference>
<feature type="compositionally biased region" description="Basic and acidic residues" evidence="2">
    <location>
        <begin position="298"/>
        <end position="309"/>
    </location>
</feature>
<evidence type="ECO:0000256" key="1">
    <source>
        <dbReference type="ARBA" id="ARBA00022786"/>
    </source>
</evidence>
<dbReference type="STRING" id="983967.A0A1E4T194"/>
<name>A0A1E4T194_9ASCO</name>
<feature type="compositionally biased region" description="Low complexity" evidence="2">
    <location>
        <begin position="162"/>
        <end position="171"/>
    </location>
</feature>
<evidence type="ECO:0000313" key="5">
    <source>
        <dbReference type="Proteomes" id="UP000094801"/>
    </source>
</evidence>
<organism evidence="4 5">
    <name type="scientific">[Candida] arabinofermentans NRRL YB-2248</name>
    <dbReference type="NCBI Taxonomy" id="983967"/>
    <lineage>
        <taxon>Eukaryota</taxon>
        <taxon>Fungi</taxon>
        <taxon>Dikarya</taxon>
        <taxon>Ascomycota</taxon>
        <taxon>Saccharomycotina</taxon>
        <taxon>Pichiomycetes</taxon>
        <taxon>Pichiales</taxon>
        <taxon>Pichiaceae</taxon>
        <taxon>Ogataea</taxon>
        <taxon>Ogataea/Candida clade</taxon>
    </lineage>
</organism>
<dbReference type="PANTHER" id="PTHR16461:SF5">
    <property type="entry name" value="TOLL-INTERACTING PROTEIN"/>
    <property type="match status" value="1"/>
</dbReference>
<dbReference type="GO" id="GO:0005737">
    <property type="term" value="C:cytoplasm"/>
    <property type="evidence" value="ECO:0007669"/>
    <property type="project" value="TreeGrafter"/>
</dbReference>
<dbReference type="FunFam" id="1.10.8.10:FF:000064">
    <property type="entry name" value="Similar to CUE domain-containing protein"/>
    <property type="match status" value="1"/>
</dbReference>
<dbReference type="InterPro" id="IPR041807">
    <property type="entry name" value="Cue5/Don1_CUE"/>
</dbReference>
<feature type="compositionally biased region" description="Polar residues" evidence="2">
    <location>
        <begin position="32"/>
        <end position="45"/>
    </location>
</feature>
<dbReference type="PANTHER" id="PTHR16461">
    <property type="entry name" value="TOLL-INTERACTING PROTEIN"/>
    <property type="match status" value="1"/>
</dbReference>
<keyword evidence="1" id="KW-0833">Ubl conjugation pathway</keyword>
<feature type="domain" description="CUE" evidence="3">
    <location>
        <begin position="72"/>
        <end position="115"/>
    </location>
</feature>
<dbReference type="PROSITE" id="PS51140">
    <property type="entry name" value="CUE"/>
    <property type="match status" value="1"/>
</dbReference>
<dbReference type="Pfam" id="PF02845">
    <property type="entry name" value="CUE"/>
    <property type="match status" value="1"/>
</dbReference>
<dbReference type="CDD" id="cd14372">
    <property type="entry name" value="CUE_Cue5p_like"/>
    <property type="match status" value="1"/>
</dbReference>
<feature type="region of interest" description="Disordered" evidence="2">
    <location>
        <begin position="1"/>
        <end position="70"/>
    </location>
</feature>
<dbReference type="Gene3D" id="1.10.8.10">
    <property type="entry name" value="DNA helicase RuvA subunit, C-terminal domain"/>
    <property type="match status" value="1"/>
</dbReference>
<dbReference type="InterPro" id="IPR009060">
    <property type="entry name" value="UBA-like_sf"/>
</dbReference>
<keyword evidence="5" id="KW-1185">Reference proteome</keyword>
<sequence>MSTEEVKDKVAEATTAADATLEKVSSEPVTADETTTAVEPTTEKSVPSIVETEAEAEVEPKPPARPARPLSPVSTAIKNLHEAFPTIEDKYIKMALIASEGRLDPAFNALLFLSDPTSDIPIPKPEAKPTLPSRESFARRKQLESDEALAKRLAREYERKASLSSATSSESTRQHRQPPPKPTRKPQWANDDDSDTEDFVETIGKSVEDAGNKIGGWFGNIAKKIQSEVNNNPQKNQLFSAFGSNNNESKQQQQQQQQRSNFRPNYNRRQSYETDNSSSGIGGIQLHDETEQDIYGTPKRDSFDRKKNLPETPGATKPAASSTSTSTSTAAAATSISEPSTTTDKSADSKGKWEPLNSVAAEPINDDTFLVDDSEDEDDSATATPSKEKK</sequence>
<protein>
    <recommendedName>
        <fullName evidence="3">CUE domain-containing protein</fullName>
    </recommendedName>
</protein>
<accession>A0A1E4T194</accession>
<feature type="compositionally biased region" description="Basic residues" evidence="2">
    <location>
        <begin position="174"/>
        <end position="184"/>
    </location>
</feature>
<dbReference type="AlphaFoldDB" id="A0A1E4T194"/>
<feature type="compositionally biased region" description="Acidic residues" evidence="2">
    <location>
        <begin position="369"/>
        <end position="380"/>
    </location>
</feature>
<proteinExistence type="predicted"/>
<feature type="compositionally biased region" description="Basic and acidic residues" evidence="2">
    <location>
        <begin position="136"/>
        <end position="161"/>
    </location>
</feature>
<dbReference type="Proteomes" id="UP000094801">
    <property type="component" value="Unassembled WGS sequence"/>
</dbReference>
<feature type="region of interest" description="Disordered" evidence="2">
    <location>
        <begin position="115"/>
        <end position="198"/>
    </location>
</feature>